<feature type="region of interest" description="Disordered" evidence="6">
    <location>
        <begin position="1"/>
        <end position="45"/>
    </location>
</feature>
<dbReference type="KEGG" id="cvn:111119106"/>
<evidence type="ECO:0000256" key="5">
    <source>
        <dbReference type="ARBA" id="ARBA00023242"/>
    </source>
</evidence>
<protein>
    <submittedName>
        <fullName evidence="9">Set1/Ash2 histone methyltransferase complex subunit ASH2-like</fullName>
    </submittedName>
</protein>
<dbReference type="InterPro" id="IPR013320">
    <property type="entry name" value="ConA-like_dom_sf"/>
</dbReference>
<dbReference type="InterPro" id="IPR049455">
    <property type="entry name" value="ASH2-like_PHD"/>
</dbReference>
<dbReference type="InterPro" id="IPR003877">
    <property type="entry name" value="SPRY_dom"/>
</dbReference>
<dbReference type="PROSITE" id="PS50188">
    <property type="entry name" value="B302_SPRY"/>
    <property type="match status" value="1"/>
</dbReference>
<dbReference type="SUPFAM" id="SSF57903">
    <property type="entry name" value="FYVE/PHD zinc finger"/>
    <property type="match status" value="1"/>
</dbReference>
<dbReference type="Pfam" id="PF21257">
    <property type="entry name" value="PHD_ash2p_like"/>
    <property type="match status" value="1"/>
</dbReference>
<organism evidence="8 9">
    <name type="scientific">Crassostrea virginica</name>
    <name type="common">Eastern oyster</name>
    <dbReference type="NCBI Taxonomy" id="6565"/>
    <lineage>
        <taxon>Eukaryota</taxon>
        <taxon>Metazoa</taxon>
        <taxon>Spiralia</taxon>
        <taxon>Lophotrochozoa</taxon>
        <taxon>Mollusca</taxon>
        <taxon>Bivalvia</taxon>
        <taxon>Autobranchia</taxon>
        <taxon>Pteriomorphia</taxon>
        <taxon>Ostreida</taxon>
        <taxon>Ostreoidea</taxon>
        <taxon>Ostreidae</taxon>
        <taxon>Crassostrea</taxon>
    </lineage>
</organism>
<feature type="domain" description="B30.2/SPRY" evidence="7">
    <location>
        <begin position="300"/>
        <end position="523"/>
    </location>
</feature>
<dbReference type="PANTHER" id="PTHR10598">
    <property type="entry name" value="SET1/ASH2 HISTONE METHYLTRANSFERASE COMPLEX SUBUNIT ASH2"/>
    <property type="match status" value="1"/>
</dbReference>
<dbReference type="OrthoDB" id="10266026at2759"/>
<evidence type="ECO:0000256" key="2">
    <source>
        <dbReference type="ARBA" id="ARBA00022723"/>
    </source>
</evidence>
<keyword evidence="4" id="KW-0862">Zinc</keyword>
<dbReference type="SUPFAM" id="SSF49899">
    <property type="entry name" value="Concanavalin A-like lectins/glucanases"/>
    <property type="match status" value="1"/>
</dbReference>
<dbReference type="Proteomes" id="UP000694844">
    <property type="component" value="Chromosome 2"/>
</dbReference>
<dbReference type="Pfam" id="PF21198">
    <property type="entry name" value="ASH2L-like_WH"/>
    <property type="match status" value="1"/>
</dbReference>
<evidence type="ECO:0000259" key="7">
    <source>
        <dbReference type="PROSITE" id="PS50188"/>
    </source>
</evidence>
<dbReference type="InterPro" id="IPR037353">
    <property type="entry name" value="ASH2"/>
</dbReference>
<dbReference type="RefSeq" id="XP_022314663.1">
    <property type="nucleotide sequence ID" value="XM_022458955.1"/>
</dbReference>
<dbReference type="AlphaFoldDB" id="A0A8B8CFU2"/>
<evidence type="ECO:0000256" key="1">
    <source>
        <dbReference type="ARBA" id="ARBA00004123"/>
    </source>
</evidence>
<sequence length="564" mass="63086">MADKAGEGTDEAQLMTGETPNRNEGESTDAGKDDGDNAATEESMSVDEESSECYCGKGRNLGTVEIQCGSCWRWFHQECIGCYLGTVIPFMTNYQFACRGCSPSGLENFTKKVSSFSQICYTAIANLNHQAQLNSEVRSMFSRDREIIPFIDKQWENLTTQSRRTKQTWHATVAKTLSKDTELFTYKEDNLGDPHFGLTLNDLFKVGPLCEVLKQSGSVPAVGKSGGLVDSGKGRGYKRKAPDSVLLPGVKQKRGDLGPTTKLAPHGYPLEHPFNKDGYRYILAESDPHAPNRQAFDESLDWAGKPIPGYLYRTFLGTDVLFALNDRAPQLKISEDRLSVTGEKGYSMVRATHGVRRGAWYFEVNIDEMPQDSATRIGWSQSLGNLQAPCGYDKFSYSFRSRRGTRFHQSRGKHYCEGGYTEGDVLGLFIHLPEPDSPGKLLPNTFKDRPLVKFKSHLYYEEKDHVAETEKSLKPLMGSQIIMYKNGSSQGIAFEDVFEGVYYPAISLYKNTKVTMNFGPDFKYPPQGLKDFKAMSEAASQTMVEYALADIIYHVENEGKLPEF</sequence>
<dbReference type="InterPro" id="IPR043136">
    <property type="entry name" value="B30.2/SPRY_sf"/>
</dbReference>
<feature type="compositionally biased region" description="Basic and acidic residues" evidence="6">
    <location>
        <begin position="21"/>
        <end position="35"/>
    </location>
</feature>
<keyword evidence="2" id="KW-0479">Metal-binding</keyword>
<dbReference type="SMART" id="SM00449">
    <property type="entry name" value="SPRY"/>
    <property type="match status" value="1"/>
</dbReference>
<dbReference type="Gene3D" id="2.60.120.920">
    <property type="match status" value="1"/>
</dbReference>
<dbReference type="InterPro" id="IPR011011">
    <property type="entry name" value="Znf_FYVE_PHD"/>
</dbReference>
<dbReference type="Gene3D" id="3.90.980.20">
    <property type="match status" value="1"/>
</dbReference>
<evidence type="ECO:0000256" key="3">
    <source>
        <dbReference type="ARBA" id="ARBA00022771"/>
    </source>
</evidence>
<dbReference type="InterPro" id="IPR053835">
    <property type="entry name" value="ASH2L-like_WH"/>
</dbReference>
<dbReference type="Pfam" id="PF00622">
    <property type="entry name" value="SPRY"/>
    <property type="match status" value="1"/>
</dbReference>
<accession>A0A8B8CFU2</accession>
<evidence type="ECO:0000313" key="9">
    <source>
        <dbReference type="RefSeq" id="XP_022314663.1"/>
    </source>
</evidence>
<keyword evidence="8" id="KW-1185">Reference proteome</keyword>
<dbReference type="InterPro" id="IPR019786">
    <property type="entry name" value="Zinc_finger_PHD-type_CS"/>
</dbReference>
<evidence type="ECO:0000256" key="4">
    <source>
        <dbReference type="ARBA" id="ARBA00022833"/>
    </source>
</evidence>
<gene>
    <name evidence="9" type="primary">LOC111119106</name>
</gene>
<dbReference type="CDD" id="cd12872">
    <property type="entry name" value="SPRY_Ash2"/>
    <property type="match status" value="1"/>
</dbReference>
<keyword evidence="5" id="KW-0539">Nucleus</keyword>
<dbReference type="PANTHER" id="PTHR10598:SF0">
    <property type="entry name" value="SET1_ASH2 HISTONE METHYLTRANSFERASE COMPLEX SUBUNIT ASH2"/>
    <property type="match status" value="1"/>
</dbReference>
<dbReference type="GO" id="GO:0000976">
    <property type="term" value="F:transcription cis-regulatory region binding"/>
    <property type="evidence" value="ECO:0007669"/>
    <property type="project" value="TreeGrafter"/>
</dbReference>
<evidence type="ECO:0000313" key="8">
    <source>
        <dbReference type="Proteomes" id="UP000694844"/>
    </source>
</evidence>
<dbReference type="InterPro" id="IPR001870">
    <property type="entry name" value="B30.2/SPRY"/>
</dbReference>
<dbReference type="PROSITE" id="PS01359">
    <property type="entry name" value="ZF_PHD_1"/>
    <property type="match status" value="1"/>
</dbReference>
<keyword evidence="3" id="KW-0863">Zinc-finger</keyword>
<name>A0A8B8CFU2_CRAVI</name>
<dbReference type="CDD" id="cd15583">
    <property type="entry name" value="PHD_ash2p_like"/>
    <property type="match status" value="1"/>
</dbReference>
<evidence type="ECO:0000256" key="6">
    <source>
        <dbReference type="SAM" id="MobiDB-lite"/>
    </source>
</evidence>
<dbReference type="GeneID" id="111119106"/>
<proteinExistence type="predicted"/>
<dbReference type="GO" id="GO:0008270">
    <property type="term" value="F:zinc ion binding"/>
    <property type="evidence" value="ECO:0007669"/>
    <property type="project" value="UniProtKB-KW"/>
</dbReference>
<comment type="subcellular location">
    <subcellularLocation>
        <location evidence="1">Nucleus</location>
    </subcellularLocation>
</comment>
<reference evidence="9" key="1">
    <citation type="submission" date="2025-08" db="UniProtKB">
        <authorList>
            <consortium name="RefSeq"/>
        </authorList>
    </citation>
    <scope>IDENTIFICATION</scope>
    <source>
        <tissue evidence="9">Whole sample</tissue>
    </source>
</reference>
<dbReference type="GO" id="GO:0048188">
    <property type="term" value="C:Set1C/COMPASS complex"/>
    <property type="evidence" value="ECO:0007669"/>
    <property type="project" value="InterPro"/>
</dbReference>